<dbReference type="PANTHER" id="PTHR30572">
    <property type="entry name" value="MEMBRANE COMPONENT OF TRANSPORTER-RELATED"/>
    <property type="match status" value="1"/>
</dbReference>
<feature type="transmembrane region" description="Helical" evidence="7">
    <location>
        <begin position="24"/>
        <end position="45"/>
    </location>
</feature>
<feature type="transmembrane region" description="Helical" evidence="7">
    <location>
        <begin position="439"/>
        <end position="459"/>
    </location>
</feature>
<keyword evidence="10" id="KW-1185">Reference proteome</keyword>
<comment type="subcellular location">
    <subcellularLocation>
        <location evidence="1">Cell membrane</location>
        <topology evidence="1">Multi-pass membrane protein</topology>
    </subcellularLocation>
</comment>
<feature type="transmembrane region" description="Helical" evidence="7">
    <location>
        <begin position="709"/>
        <end position="731"/>
    </location>
</feature>
<reference evidence="9 10" key="1">
    <citation type="journal article" date="2019" name="ACS Chem. Biol.">
        <title>Identification and Mobilization of a Cryptic Antibiotic Biosynthesis Gene Locus from a Human-Pathogenic Nocardia Isolate.</title>
        <authorList>
            <person name="Herisse M."/>
            <person name="Ishida K."/>
            <person name="Porter J.L."/>
            <person name="Howden B."/>
            <person name="Hertweck C."/>
            <person name="Stinear T.P."/>
            <person name="Pidot S.J."/>
        </authorList>
    </citation>
    <scope>NUCLEOTIDE SEQUENCE [LARGE SCALE GENOMIC DNA]</scope>
    <source>
        <strain evidence="9 10">AUSMDU00012717</strain>
    </source>
</reference>
<feature type="transmembrane region" description="Helical" evidence="7">
    <location>
        <begin position="270"/>
        <end position="290"/>
    </location>
</feature>
<feature type="domain" description="ABC3 transporter permease C-terminal" evidence="8">
    <location>
        <begin position="659"/>
        <end position="775"/>
    </location>
</feature>
<evidence type="ECO:0000259" key="8">
    <source>
        <dbReference type="Pfam" id="PF02687"/>
    </source>
</evidence>
<dbReference type="AlphaFoldDB" id="A0A6G9YE34"/>
<dbReference type="InterPro" id="IPR003838">
    <property type="entry name" value="ABC3_permease_C"/>
</dbReference>
<evidence type="ECO:0000256" key="3">
    <source>
        <dbReference type="ARBA" id="ARBA00022692"/>
    </source>
</evidence>
<feature type="transmembrane region" description="Helical" evidence="7">
    <location>
        <begin position="652"/>
        <end position="674"/>
    </location>
</feature>
<evidence type="ECO:0000256" key="1">
    <source>
        <dbReference type="ARBA" id="ARBA00004651"/>
    </source>
</evidence>
<feature type="domain" description="ABC3 transporter permease C-terminal" evidence="8">
    <location>
        <begin position="274"/>
        <end position="392"/>
    </location>
</feature>
<keyword evidence="2" id="KW-1003">Cell membrane</keyword>
<evidence type="ECO:0000256" key="7">
    <source>
        <dbReference type="SAM" id="Phobius"/>
    </source>
</evidence>
<dbReference type="GO" id="GO:0005886">
    <property type="term" value="C:plasma membrane"/>
    <property type="evidence" value="ECO:0007669"/>
    <property type="project" value="UniProtKB-SubCell"/>
</dbReference>
<accession>A0A6G9YE34</accession>
<dbReference type="Pfam" id="PF02687">
    <property type="entry name" value="FtsX"/>
    <property type="match status" value="2"/>
</dbReference>
<dbReference type="GO" id="GO:0022857">
    <property type="term" value="F:transmembrane transporter activity"/>
    <property type="evidence" value="ECO:0007669"/>
    <property type="project" value="TreeGrafter"/>
</dbReference>
<evidence type="ECO:0000256" key="6">
    <source>
        <dbReference type="ARBA" id="ARBA00038076"/>
    </source>
</evidence>
<evidence type="ECO:0000256" key="2">
    <source>
        <dbReference type="ARBA" id="ARBA00022475"/>
    </source>
</evidence>
<evidence type="ECO:0000313" key="9">
    <source>
        <dbReference type="EMBL" id="QIS11424.1"/>
    </source>
</evidence>
<dbReference type="InterPro" id="IPR050250">
    <property type="entry name" value="Macrolide_Exporter_MacB"/>
</dbReference>
<evidence type="ECO:0000256" key="4">
    <source>
        <dbReference type="ARBA" id="ARBA00022989"/>
    </source>
</evidence>
<proteinExistence type="inferred from homology"/>
<dbReference type="Proteomes" id="UP000503540">
    <property type="component" value="Chromosome"/>
</dbReference>
<comment type="similarity">
    <text evidence="6">Belongs to the ABC-4 integral membrane protein family.</text>
</comment>
<keyword evidence="3 7" id="KW-0812">Transmembrane</keyword>
<dbReference type="PANTHER" id="PTHR30572:SF4">
    <property type="entry name" value="ABC TRANSPORTER PERMEASE YTRF"/>
    <property type="match status" value="1"/>
</dbReference>
<organism evidence="9 10">
    <name type="scientific">Nocardia arthritidis</name>
    <dbReference type="NCBI Taxonomy" id="228602"/>
    <lineage>
        <taxon>Bacteria</taxon>
        <taxon>Bacillati</taxon>
        <taxon>Actinomycetota</taxon>
        <taxon>Actinomycetes</taxon>
        <taxon>Mycobacteriales</taxon>
        <taxon>Nocardiaceae</taxon>
        <taxon>Nocardia</taxon>
    </lineage>
</organism>
<name>A0A6G9YE34_9NOCA</name>
<protein>
    <submittedName>
        <fullName evidence="9">FtsX-like permease family protein</fullName>
    </submittedName>
</protein>
<keyword evidence="5 7" id="KW-0472">Membrane</keyword>
<dbReference type="KEGG" id="nah:F5544_17745"/>
<feature type="transmembrane region" description="Helical" evidence="7">
    <location>
        <begin position="368"/>
        <end position="389"/>
    </location>
</feature>
<dbReference type="EMBL" id="CP046172">
    <property type="protein sequence ID" value="QIS11424.1"/>
    <property type="molecule type" value="Genomic_DNA"/>
</dbReference>
<feature type="transmembrane region" description="Helical" evidence="7">
    <location>
        <begin position="318"/>
        <end position="348"/>
    </location>
</feature>
<sequence>MSAMWLSRNRLLGRKIRRDLRRRPAQAVAIAITVMLGVLLFIASYDSFRNLSASYEQTYARTHFADFVATGNDPGALAAAVRGAPGVARTAVRVQADVPMEIGGTKLLGRVSGVAAQPDSDVDALTLTAGRLPDPARPDDVVIEHHAADTFGLRVGDRLRIFDGGAWHAVTVGGIARSPEYLWPARSRQDVIADPHSFAVVFAPQAQALRLTGRPRPDQALIEMSSAASAADRDRVTALLRRAGATDVATRAQQPSDAALHEDLNGFSEIAVGFPLLFLVAAGIAEYVLIARLVRAERPIIGTLLAMGARPGALVRHYVGYGAVVAAVGAAAGVLLGAVATSAVTAAYTGAVGIPDTVVEHRINTAAIGFALGLAAGCVAGLAPALTAARTAPARAMRGDGAGPARPGPLARLSARWTALPVVARMAVRSLTRDRRRTLATMFGTVLALVLILASVGMVTSMRRILDIQFGQVDREDATVFVTPGTDLDARLRAVPGVVGTEPESSAPITVRANGGTYSTVLTGLRPDTDMHGFRTTEGASGLPADGVVAGSGLTDRIGAHVGDMLTVTAAFGTSQQVRLVALVDEPFGTALYATGDTARRIAPAALPGYLLRFAPGADRGAIRAAITGIDGVVAYSDTHAIVDEVNSFLSLFWVFVGVMLGLGAVLAFTVIYVTMTVNLAERTTELATLRAAGVPNGRLTTALAIENLTATAISVPAGVVAGLIAAWVFLRSFNSDMFTMHLSVGVVAPALAVAAVLAAAALSQLPALRFVRRIDVARVVRERAL</sequence>
<evidence type="ECO:0000313" key="10">
    <source>
        <dbReference type="Proteomes" id="UP000503540"/>
    </source>
</evidence>
<evidence type="ECO:0000256" key="5">
    <source>
        <dbReference type="ARBA" id="ARBA00023136"/>
    </source>
</evidence>
<feature type="transmembrane region" description="Helical" evidence="7">
    <location>
        <begin position="743"/>
        <end position="764"/>
    </location>
</feature>
<gene>
    <name evidence="9" type="ORF">F5544_17745</name>
</gene>
<keyword evidence="4 7" id="KW-1133">Transmembrane helix</keyword>